<evidence type="ECO:0008006" key="4">
    <source>
        <dbReference type="Google" id="ProtNLM"/>
    </source>
</evidence>
<evidence type="ECO:0000313" key="3">
    <source>
        <dbReference type="Proteomes" id="UP000271137"/>
    </source>
</evidence>
<dbReference type="RefSeq" id="WP_125966858.1">
    <property type="nucleotide sequence ID" value="NZ_RXFQ01000025.1"/>
</dbReference>
<dbReference type="Proteomes" id="UP000271137">
    <property type="component" value="Unassembled WGS sequence"/>
</dbReference>
<keyword evidence="3" id="KW-1185">Reference proteome</keyword>
<evidence type="ECO:0000256" key="1">
    <source>
        <dbReference type="SAM" id="MobiDB-lite"/>
    </source>
</evidence>
<feature type="region of interest" description="Disordered" evidence="1">
    <location>
        <begin position="250"/>
        <end position="269"/>
    </location>
</feature>
<proteinExistence type="predicted"/>
<gene>
    <name evidence="2" type="ORF">EJO66_29340</name>
</gene>
<accession>A0ABX9ZY18</accession>
<name>A0ABX9ZY18_9BURK</name>
<feature type="compositionally biased region" description="Basic and acidic residues" evidence="1">
    <location>
        <begin position="250"/>
        <end position="261"/>
    </location>
</feature>
<reference evidence="2 3" key="1">
    <citation type="submission" date="2018-12" db="EMBL/GenBank/DDBJ databases">
        <title>The genome sequences of strain 502.</title>
        <authorList>
            <person name="Gao J."/>
            <person name="Sun J."/>
        </authorList>
    </citation>
    <scope>NUCLEOTIDE SEQUENCE [LARGE SCALE GENOMIC DNA]</scope>
    <source>
        <strain evidence="2 3">502</strain>
    </source>
</reference>
<sequence>MATEPVLPPDDSPLDKETIDLFLSNMGTDMVLVGGQALAFWMDRFGIEAEGAAISNDGDALGKVARAMDLAQTITARVVLPKKSSMTAIVAQLRIPTAGGKERNIDVLHTLYAGANPKKSTLFTKRVIADSVEAEWRPGRFIRVMDPLDVLESRVQNAVGLLEEKGPHMLTQVEWAIRVASEALRRIAQDPESSKGLGGKIRRIYTLARSGVGRRLLSERHIEILGAVDVELLKSLSPAHTKQLDLVQKAKVERQAPRESGHPPPSAPR</sequence>
<evidence type="ECO:0000313" key="2">
    <source>
        <dbReference type="EMBL" id="RSZ29490.1"/>
    </source>
</evidence>
<protein>
    <recommendedName>
        <fullName evidence="4">Nucleotidyl transferase AbiEii/AbiGii toxin family protein</fullName>
    </recommendedName>
</protein>
<organism evidence="2 3">
    <name type="scientific">Variovorax beijingensis</name>
    <dbReference type="NCBI Taxonomy" id="2496117"/>
    <lineage>
        <taxon>Bacteria</taxon>
        <taxon>Pseudomonadati</taxon>
        <taxon>Pseudomonadota</taxon>
        <taxon>Betaproteobacteria</taxon>
        <taxon>Burkholderiales</taxon>
        <taxon>Comamonadaceae</taxon>
        <taxon>Variovorax</taxon>
    </lineage>
</organism>
<comment type="caution">
    <text evidence="2">The sequence shown here is derived from an EMBL/GenBank/DDBJ whole genome shotgun (WGS) entry which is preliminary data.</text>
</comment>
<dbReference type="EMBL" id="RXFQ01000025">
    <property type="protein sequence ID" value="RSZ29490.1"/>
    <property type="molecule type" value="Genomic_DNA"/>
</dbReference>